<dbReference type="Gene3D" id="3.40.50.1820">
    <property type="entry name" value="alpha/beta hydrolase"/>
    <property type="match status" value="1"/>
</dbReference>
<dbReference type="GO" id="GO:0046464">
    <property type="term" value="P:acylglycerol catabolic process"/>
    <property type="evidence" value="ECO:0007669"/>
    <property type="project" value="TreeGrafter"/>
</dbReference>
<dbReference type="GO" id="GO:0016020">
    <property type="term" value="C:membrane"/>
    <property type="evidence" value="ECO:0007669"/>
    <property type="project" value="TreeGrafter"/>
</dbReference>
<dbReference type="Pfam" id="PF00561">
    <property type="entry name" value="Abhydrolase_1"/>
    <property type="match status" value="1"/>
</dbReference>
<organism evidence="2 3">
    <name type="scientific">Cadophora malorum</name>
    <dbReference type="NCBI Taxonomy" id="108018"/>
    <lineage>
        <taxon>Eukaryota</taxon>
        <taxon>Fungi</taxon>
        <taxon>Dikarya</taxon>
        <taxon>Ascomycota</taxon>
        <taxon>Pezizomycotina</taxon>
        <taxon>Leotiomycetes</taxon>
        <taxon>Helotiales</taxon>
        <taxon>Ploettnerulaceae</taxon>
        <taxon>Cadophora</taxon>
    </lineage>
</organism>
<feature type="domain" description="AB hydrolase-1" evidence="1">
    <location>
        <begin position="31"/>
        <end position="126"/>
    </location>
</feature>
<dbReference type="GO" id="GO:0047372">
    <property type="term" value="F:monoacylglycerol lipase activity"/>
    <property type="evidence" value="ECO:0007669"/>
    <property type="project" value="TreeGrafter"/>
</dbReference>
<evidence type="ECO:0000313" key="2">
    <source>
        <dbReference type="EMBL" id="KAG4422277.1"/>
    </source>
</evidence>
<accession>A0A8H7WCJ0</accession>
<comment type="caution">
    <text evidence="2">The sequence shown here is derived from an EMBL/GenBank/DDBJ whole genome shotgun (WGS) entry which is preliminary data.</text>
</comment>
<proteinExistence type="predicted"/>
<dbReference type="InterPro" id="IPR029058">
    <property type="entry name" value="AB_hydrolase_fold"/>
</dbReference>
<sequence length="302" mass="34252">MPMETKIASVPHLGDTIVGYQMPRPYDKAKPTLILVHGFAMSSHMYEMHYNSKFLEDKMNLLGIDVIGHGKTKTDRESFTYWDTAIINIQLMKSLGITKAFVLGTSQGGWISVRMALLEPEMIEGILPIGVSLDYESEAARSLGCWDGINGCNELIDSLSSLVPTPEFELDNKFCDFCVDIDYGKDCDDRTRNFWRKEMKDAYRGEIGRKTLRMDVISMRDRDGLHGRLEFVRCPVLWMHWSQGTMDALIPLASPEAEIKLFTGSIDARLVVIEGGRHVLSSSHQREVEQNVSNFVAKYHKH</sequence>
<dbReference type="PANTHER" id="PTHR43798">
    <property type="entry name" value="MONOACYLGLYCEROL LIPASE"/>
    <property type="match status" value="1"/>
</dbReference>
<dbReference type="SUPFAM" id="SSF53474">
    <property type="entry name" value="alpha/beta-Hydrolases"/>
    <property type="match status" value="1"/>
</dbReference>
<gene>
    <name evidence="2" type="ORF">IFR04_004543</name>
</gene>
<evidence type="ECO:0000313" key="3">
    <source>
        <dbReference type="Proteomes" id="UP000664132"/>
    </source>
</evidence>
<dbReference type="OrthoDB" id="19657at2759"/>
<keyword evidence="3" id="KW-1185">Reference proteome</keyword>
<dbReference type="AlphaFoldDB" id="A0A8H7WCJ0"/>
<dbReference type="InterPro" id="IPR050266">
    <property type="entry name" value="AB_hydrolase_sf"/>
</dbReference>
<dbReference type="Proteomes" id="UP000664132">
    <property type="component" value="Unassembled WGS sequence"/>
</dbReference>
<protein>
    <recommendedName>
        <fullName evidence="1">AB hydrolase-1 domain-containing protein</fullName>
    </recommendedName>
</protein>
<reference evidence="2" key="1">
    <citation type="submission" date="2021-02" db="EMBL/GenBank/DDBJ databases">
        <title>Genome sequence Cadophora malorum strain M34.</title>
        <authorList>
            <person name="Stefanovic E."/>
            <person name="Vu D."/>
            <person name="Scully C."/>
            <person name="Dijksterhuis J."/>
            <person name="Roader J."/>
            <person name="Houbraken J."/>
        </authorList>
    </citation>
    <scope>NUCLEOTIDE SEQUENCE</scope>
    <source>
        <strain evidence="2">M34</strain>
    </source>
</reference>
<dbReference type="InterPro" id="IPR000073">
    <property type="entry name" value="AB_hydrolase_1"/>
</dbReference>
<evidence type="ECO:0000259" key="1">
    <source>
        <dbReference type="Pfam" id="PF00561"/>
    </source>
</evidence>
<dbReference type="PANTHER" id="PTHR43798:SF33">
    <property type="entry name" value="HYDROLASE, PUTATIVE (AFU_ORTHOLOGUE AFUA_2G14860)-RELATED"/>
    <property type="match status" value="1"/>
</dbReference>
<name>A0A8H7WCJ0_9HELO</name>
<dbReference type="EMBL" id="JAFJYH010000051">
    <property type="protein sequence ID" value="KAG4422277.1"/>
    <property type="molecule type" value="Genomic_DNA"/>
</dbReference>